<evidence type="ECO:0000259" key="1">
    <source>
        <dbReference type="Pfam" id="PF12706"/>
    </source>
</evidence>
<sequence>MKIKYLGTAAAEGWPGLFCTCESCRRARQLKGKNLRSRSQVLVNTNLLIDFGPDTYHHALVQNLNLSEVETVLLTHSHMDHFYPSDLILRGVPYAYGRDDNKMTLYGNEACEQKYTEMLRKEDDTANLPQCIEFKSIQALSPFFASGYGILPLRASHDPRENCLLFSLTDETNKSLFYGNDTGYMTEETWEQMRGLHFDLVSLDCTMGGTPGCASHMGMEENANVRERMLHLGCADESTLFVMTHFSHNGSLMHEELVSKGKELGFLIAYDGLELEI</sequence>
<proteinExistence type="predicted"/>
<dbReference type="InterPro" id="IPR001279">
    <property type="entry name" value="Metallo-B-lactamas"/>
</dbReference>
<dbReference type="PANTHER" id="PTHR42663">
    <property type="entry name" value="HYDROLASE C777.06C-RELATED-RELATED"/>
    <property type="match status" value="1"/>
</dbReference>
<dbReference type="InterPro" id="IPR036866">
    <property type="entry name" value="RibonucZ/Hydroxyglut_hydro"/>
</dbReference>
<dbReference type="AlphaFoldDB" id="A0A6S6RD39"/>
<evidence type="ECO:0000313" key="3">
    <source>
        <dbReference type="Proteomes" id="UP000515561"/>
    </source>
</evidence>
<protein>
    <recommendedName>
        <fullName evidence="1">Metallo-beta-lactamase domain-containing protein</fullName>
    </recommendedName>
</protein>
<dbReference type="Gene3D" id="3.60.15.10">
    <property type="entry name" value="Ribonuclease Z/Hydroxyacylglutathione hydrolase-like"/>
    <property type="match status" value="1"/>
</dbReference>
<keyword evidence="3" id="KW-1185">Reference proteome</keyword>
<dbReference type="KEGG" id="acel:acsn021_44440"/>
<dbReference type="Proteomes" id="UP000515561">
    <property type="component" value="Chromosome"/>
</dbReference>
<reference evidence="2 3" key="1">
    <citation type="journal article" date="2016" name="Int. J. Syst. Evol. Microbiol.">
        <title>Descriptions of Anaerotaenia torta gen. nov., sp. nov. and Anaerocolumna cellulosilytica gen. nov., sp. nov. isolated from a methanogenic reactor of cattle waste.</title>
        <authorList>
            <person name="Uek A."/>
            <person name="Ohtaki Y."/>
            <person name="Kaku N."/>
            <person name="Ueki K."/>
        </authorList>
    </citation>
    <scope>NUCLEOTIDE SEQUENCE [LARGE SCALE GENOMIC DNA]</scope>
    <source>
        <strain evidence="2 3">SN021</strain>
    </source>
</reference>
<dbReference type="SUPFAM" id="SSF56281">
    <property type="entry name" value="Metallo-hydrolase/oxidoreductase"/>
    <property type="match status" value="1"/>
</dbReference>
<dbReference type="RefSeq" id="WP_184092772.1">
    <property type="nucleotide sequence ID" value="NZ_AP023367.1"/>
</dbReference>
<evidence type="ECO:0000313" key="2">
    <source>
        <dbReference type="EMBL" id="BCJ96875.1"/>
    </source>
</evidence>
<gene>
    <name evidence="2" type="ORF">acsn021_44440</name>
</gene>
<organism evidence="2 3">
    <name type="scientific">Anaerocolumna cellulosilytica</name>
    <dbReference type="NCBI Taxonomy" id="433286"/>
    <lineage>
        <taxon>Bacteria</taxon>
        <taxon>Bacillati</taxon>
        <taxon>Bacillota</taxon>
        <taxon>Clostridia</taxon>
        <taxon>Lachnospirales</taxon>
        <taxon>Lachnospiraceae</taxon>
        <taxon>Anaerocolumna</taxon>
    </lineage>
</organism>
<dbReference type="EMBL" id="AP023367">
    <property type="protein sequence ID" value="BCJ96875.1"/>
    <property type="molecule type" value="Genomic_DNA"/>
</dbReference>
<feature type="domain" description="Metallo-beta-lactamase" evidence="1">
    <location>
        <begin position="45"/>
        <end position="226"/>
    </location>
</feature>
<name>A0A6S6RD39_9FIRM</name>
<accession>A0A6S6RD39</accession>
<dbReference type="Pfam" id="PF12706">
    <property type="entry name" value="Lactamase_B_2"/>
    <property type="match status" value="1"/>
</dbReference>
<dbReference type="PANTHER" id="PTHR42663:SF6">
    <property type="entry name" value="HYDROLASE C777.06C-RELATED"/>
    <property type="match status" value="1"/>
</dbReference>